<gene>
    <name evidence="2" type="ORF">HPB48_001896</name>
</gene>
<sequence length="163" mass="17468">MVLVARVRPAARGAGLASSLAEPAEEDVMELKPLGGARPPLRRHSFFNHVPSRPTVAPLSPRKSLATFVTTWNEQDEEESSERLGSRRGHSRQNSIRPDVGQVSRGHVGVRTSPSCSPSLKSDVTTRFGHLEGAFLATTPCGASRSVIRSLNCSKTGTVQISA</sequence>
<evidence type="ECO:0000313" key="2">
    <source>
        <dbReference type="EMBL" id="KAH9370019.1"/>
    </source>
</evidence>
<reference evidence="2 3" key="1">
    <citation type="journal article" date="2020" name="Cell">
        <title>Large-Scale Comparative Analyses of Tick Genomes Elucidate Their Genetic Diversity and Vector Capacities.</title>
        <authorList>
            <consortium name="Tick Genome and Microbiome Consortium (TIGMIC)"/>
            <person name="Jia N."/>
            <person name="Wang J."/>
            <person name="Shi W."/>
            <person name="Du L."/>
            <person name="Sun Y."/>
            <person name="Zhan W."/>
            <person name="Jiang J.F."/>
            <person name="Wang Q."/>
            <person name="Zhang B."/>
            <person name="Ji P."/>
            <person name="Bell-Sakyi L."/>
            <person name="Cui X.M."/>
            <person name="Yuan T.T."/>
            <person name="Jiang B.G."/>
            <person name="Yang W.F."/>
            <person name="Lam T.T."/>
            <person name="Chang Q.C."/>
            <person name="Ding S.J."/>
            <person name="Wang X.J."/>
            <person name="Zhu J.G."/>
            <person name="Ruan X.D."/>
            <person name="Zhao L."/>
            <person name="Wei J.T."/>
            <person name="Ye R.Z."/>
            <person name="Que T.C."/>
            <person name="Du C.H."/>
            <person name="Zhou Y.H."/>
            <person name="Cheng J.X."/>
            <person name="Dai P.F."/>
            <person name="Guo W.B."/>
            <person name="Han X.H."/>
            <person name="Huang E.J."/>
            <person name="Li L.F."/>
            <person name="Wei W."/>
            <person name="Gao Y.C."/>
            <person name="Liu J.Z."/>
            <person name="Shao H.Z."/>
            <person name="Wang X."/>
            <person name="Wang C.C."/>
            <person name="Yang T.C."/>
            <person name="Huo Q.B."/>
            <person name="Li W."/>
            <person name="Chen H.Y."/>
            <person name="Chen S.E."/>
            <person name="Zhou L.G."/>
            <person name="Ni X.B."/>
            <person name="Tian J.H."/>
            <person name="Sheng Y."/>
            <person name="Liu T."/>
            <person name="Pan Y.S."/>
            <person name="Xia L.Y."/>
            <person name="Li J."/>
            <person name="Zhao F."/>
            <person name="Cao W.C."/>
        </authorList>
    </citation>
    <scope>NUCLEOTIDE SEQUENCE [LARGE SCALE GENOMIC DNA]</scope>
    <source>
        <strain evidence="2">HaeL-2018</strain>
    </source>
</reference>
<accession>A0A9J6G4J5</accession>
<keyword evidence="3" id="KW-1185">Reference proteome</keyword>
<dbReference type="AlphaFoldDB" id="A0A9J6G4J5"/>
<proteinExistence type="predicted"/>
<comment type="caution">
    <text evidence="2">The sequence shown here is derived from an EMBL/GenBank/DDBJ whole genome shotgun (WGS) entry which is preliminary data.</text>
</comment>
<dbReference type="EMBL" id="JABSTR010000005">
    <property type="protein sequence ID" value="KAH9370019.1"/>
    <property type="molecule type" value="Genomic_DNA"/>
</dbReference>
<protein>
    <submittedName>
        <fullName evidence="2">Uncharacterized protein</fullName>
    </submittedName>
</protein>
<feature type="region of interest" description="Disordered" evidence="1">
    <location>
        <begin position="71"/>
        <end position="120"/>
    </location>
</feature>
<organism evidence="2 3">
    <name type="scientific">Haemaphysalis longicornis</name>
    <name type="common">Bush tick</name>
    <dbReference type="NCBI Taxonomy" id="44386"/>
    <lineage>
        <taxon>Eukaryota</taxon>
        <taxon>Metazoa</taxon>
        <taxon>Ecdysozoa</taxon>
        <taxon>Arthropoda</taxon>
        <taxon>Chelicerata</taxon>
        <taxon>Arachnida</taxon>
        <taxon>Acari</taxon>
        <taxon>Parasitiformes</taxon>
        <taxon>Ixodida</taxon>
        <taxon>Ixodoidea</taxon>
        <taxon>Ixodidae</taxon>
        <taxon>Haemaphysalinae</taxon>
        <taxon>Haemaphysalis</taxon>
    </lineage>
</organism>
<name>A0A9J6G4J5_HAELO</name>
<evidence type="ECO:0000313" key="3">
    <source>
        <dbReference type="Proteomes" id="UP000821853"/>
    </source>
</evidence>
<dbReference type="Proteomes" id="UP000821853">
    <property type="component" value="Chromosome 3"/>
</dbReference>
<evidence type="ECO:0000256" key="1">
    <source>
        <dbReference type="SAM" id="MobiDB-lite"/>
    </source>
</evidence>
<dbReference type="VEuPathDB" id="VectorBase:HLOH_059729"/>